<comment type="caution">
    <text evidence="2">The sequence shown here is derived from an EMBL/GenBank/DDBJ whole genome shotgun (WGS) entry which is preliminary data.</text>
</comment>
<evidence type="ECO:0000313" key="3">
    <source>
        <dbReference type="Proteomes" id="UP001500483"/>
    </source>
</evidence>
<reference evidence="3" key="1">
    <citation type="journal article" date="2019" name="Int. J. Syst. Evol. Microbiol.">
        <title>The Global Catalogue of Microorganisms (GCM) 10K type strain sequencing project: providing services to taxonomists for standard genome sequencing and annotation.</title>
        <authorList>
            <consortium name="The Broad Institute Genomics Platform"/>
            <consortium name="The Broad Institute Genome Sequencing Center for Infectious Disease"/>
            <person name="Wu L."/>
            <person name="Ma J."/>
        </authorList>
    </citation>
    <scope>NUCLEOTIDE SEQUENCE [LARGE SCALE GENOMIC DNA]</scope>
    <source>
        <strain evidence="3">JCM 9687</strain>
    </source>
</reference>
<organism evidence="2 3">
    <name type="scientific">Saccharopolyspora gregorii</name>
    <dbReference type="NCBI Taxonomy" id="33914"/>
    <lineage>
        <taxon>Bacteria</taxon>
        <taxon>Bacillati</taxon>
        <taxon>Actinomycetota</taxon>
        <taxon>Actinomycetes</taxon>
        <taxon>Pseudonocardiales</taxon>
        <taxon>Pseudonocardiaceae</taxon>
        <taxon>Saccharopolyspora</taxon>
    </lineage>
</organism>
<accession>A0ABP6RW00</accession>
<feature type="region of interest" description="Disordered" evidence="1">
    <location>
        <begin position="98"/>
        <end position="133"/>
    </location>
</feature>
<name>A0ABP6RW00_9PSEU</name>
<protein>
    <submittedName>
        <fullName evidence="2">Uncharacterized protein</fullName>
    </submittedName>
</protein>
<gene>
    <name evidence="2" type="ORF">GCM10020366_46370</name>
</gene>
<proteinExistence type="predicted"/>
<sequence>MRARYSLMQLTSPEEGLDLLVEHDVDPASGDEISLLEGLQVWAVRELTAQRRRFGLYVAEFGTYDADGAQRAFLRELSLVWGGTELLAMHLNHGPTPELSLADLKGNGPPARRERWASRPPGGIRAGSPASGW</sequence>
<dbReference type="Proteomes" id="UP001500483">
    <property type="component" value="Unassembled WGS sequence"/>
</dbReference>
<keyword evidence="3" id="KW-1185">Reference proteome</keyword>
<evidence type="ECO:0000256" key="1">
    <source>
        <dbReference type="SAM" id="MobiDB-lite"/>
    </source>
</evidence>
<dbReference type="EMBL" id="BAAAYK010000038">
    <property type="protein sequence ID" value="GAA3361635.1"/>
    <property type="molecule type" value="Genomic_DNA"/>
</dbReference>
<evidence type="ECO:0000313" key="2">
    <source>
        <dbReference type="EMBL" id="GAA3361635.1"/>
    </source>
</evidence>